<dbReference type="InterPro" id="IPR051448">
    <property type="entry name" value="CdaR-like_regulators"/>
</dbReference>
<feature type="domain" description="CdaR GGDEF-like" evidence="4">
    <location>
        <begin position="309"/>
        <end position="427"/>
    </location>
</feature>
<evidence type="ECO:0000256" key="1">
    <source>
        <dbReference type="ARBA" id="ARBA00006754"/>
    </source>
</evidence>
<dbReference type="AlphaFoldDB" id="A0A2T6C8G7"/>
<dbReference type="InterPro" id="IPR041522">
    <property type="entry name" value="CdaR_GGDEF"/>
</dbReference>
<dbReference type="Pfam" id="PF13556">
    <property type="entry name" value="HTH_30"/>
    <property type="match status" value="1"/>
</dbReference>
<proteinExistence type="inferred from homology"/>
<dbReference type="RefSeq" id="WP_108021676.1">
    <property type="nucleotide sequence ID" value="NZ_QBKR01000002.1"/>
</dbReference>
<evidence type="ECO:0000259" key="4">
    <source>
        <dbReference type="Pfam" id="PF17853"/>
    </source>
</evidence>
<dbReference type="Gene3D" id="1.10.10.2840">
    <property type="entry name" value="PucR C-terminal helix-turn-helix domain"/>
    <property type="match status" value="1"/>
</dbReference>
<dbReference type="InterPro" id="IPR012914">
    <property type="entry name" value="PucR_dom"/>
</dbReference>
<evidence type="ECO:0000313" key="6">
    <source>
        <dbReference type="Proteomes" id="UP000244240"/>
    </source>
</evidence>
<dbReference type="EMBL" id="QBKR01000002">
    <property type="protein sequence ID" value="PTX64614.1"/>
    <property type="molecule type" value="Genomic_DNA"/>
</dbReference>
<evidence type="ECO:0000259" key="2">
    <source>
        <dbReference type="Pfam" id="PF07905"/>
    </source>
</evidence>
<dbReference type="PANTHER" id="PTHR33744:SF1">
    <property type="entry name" value="DNA-BINDING TRANSCRIPTIONAL ACTIVATOR ADER"/>
    <property type="match status" value="1"/>
</dbReference>
<dbReference type="InterPro" id="IPR042070">
    <property type="entry name" value="PucR_C-HTH_sf"/>
</dbReference>
<evidence type="ECO:0000259" key="3">
    <source>
        <dbReference type="Pfam" id="PF13556"/>
    </source>
</evidence>
<feature type="domain" description="PucR C-terminal helix-turn-helix" evidence="3">
    <location>
        <begin position="477"/>
        <end position="535"/>
    </location>
</feature>
<gene>
    <name evidence="5" type="ORF">C8P63_102108</name>
</gene>
<comment type="caution">
    <text evidence="5">The sequence shown here is derived from an EMBL/GenBank/DDBJ whole genome shotgun (WGS) entry which is preliminary data.</text>
</comment>
<dbReference type="PANTHER" id="PTHR33744">
    <property type="entry name" value="CARBOHYDRATE DIACID REGULATOR"/>
    <property type="match status" value="1"/>
</dbReference>
<accession>A0A2T6C8G7</accession>
<dbReference type="Proteomes" id="UP000244240">
    <property type="component" value="Unassembled WGS sequence"/>
</dbReference>
<feature type="domain" description="Purine catabolism PurC-like" evidence="2">
    <location>
        <begin position="11"/>
        <end position="130"/>
    </location>
</feature>
<sequence length="551" mass="63729">MHSTTRFTVRDALDRPLFATARVLAGKDSLDRTIRWVHILEVTRFEHLISGGEMILTTGIAFRSGTDSPLAYLRKLIDLGVSCLCIELGEYFTELPREMVELAESRGFPLVVFEETVRFVDITQDLHSLLIHRHYDRLKQLESLSRTFHRLTLSPQGLENILKLLHTHTGHTVLFVPAQGRPRSVPMLPPEERDSLFVRIQDDLAGAEKDSPPYRREHAGRPVLLQPVQAMGQTWAFLGLVCHATPEEYESLILDWSSLAIAQDLLRKRYLEERKLHTEHLWVDDWLHDRMAESDLEYYLGSDYDTLASTPFRVCLLELPEGNRTTSAHRELDAFRYEISLIVRSTFEKQGFRPFITLHNARLAVIAFNRRSEASERDRLRQVFENIRRLCRQAQWNFHPLMGAGRLCRNLLRAPECHREAHQVLTVNRREPVSPFYEDLGIYQLLLHPGGNQNLTSFVREHLGPLINHDREKGSDLLTTLKVYLDHNGSKKEVAEKLYIVRQSLYYRLQKIGSLLGEDYLSPDKKLTLQVALRACRMVYPELVKETGEKT</sequence>
<reference evidence="5 6" key="1">
    <citation type="submission" date="2018-04" db="EMBL/GenBank/DDBJ databases">
        <title>Genomic Encyclopedia of Archaeal and Bacterial Type Strains, Phase II (KMG-II): from individual species to whole genera.</title>
        <authorList>
            <person name="Goeker M."/>
        </authorList>
    </citation>
    <scope>NUCLEOTIDE SEQUENCE [LARGE SCALE GENOMIC DNA]</scope>
    <source>
        <strain evidence="5 6">DSM 45787</strain>
    </source>
</reference>
<dbReference type="OrthoDB" id="143422at2"/>
<comment type="similarity">
    <text evidence="1">Belongs to the CdaR family.</text>
</comment>
<dbReference type="Pfam" id="PF17853">
    <property type="entry name" value="GGDEF_2"/>
    <property type="match status" value="1"/>
</dbReference>
<dbReference type="InterPro" id="IPR025736">
    <property type="entry name" value="PucR_C-HTH_dom"/>
</dbReference>
<organism evidence="5 6">
    <name type="scientific">Melghirimyces profundicolus</name>
    <dbReference type="NCBI Taxonomy" id="1242148"/>
    <lineage>
        <taxon>Bacteria</taxon>
        <taxon>Bacillati</taxon>
        <taxon>Bacillota</taxon>
        <taxon>Bacilli</taxon>
        <taxon>Bacillales</taxon>
        <taxon>Thermoactinomycetaceae</taxon>
        <taxon>Melghirimyces</taxon>
    </lineage>
</organism>
<name>A0A2T6C8G7_9BACL</name>
<evidence type="ECO:0000313" key="5">
    <source>
        <dbReference type="EMBL" id="PTX64614.1"/>
    </source>
</evidence>
<keyword evidence="6" id="KW-1185">Reference proteome</keyword>
<protein>
    <submittedName>
        <fullName evidence="5">Purine catabolism regulator</fullName>
    </submittedName>
</protein>
<dbReference type="Pfam" id="PF07905">
    <property type="entry name" value="PucR"/>
    <property type="match status" value="1"/>
</dbReference>